<dbReference type="Proteomes" id="UP001138500">
    <property type="component" value="Unassembled WGS sequence"/>
</dbReference>
<dbReference type="AlphaFoldDB" id="A0A9W7SJX8"/>
<evidence type="ECO:0000313" key="2">
    <source>
        <dbReference type="Proteomes" id="UP001138500"/>
    </source>
</evidence>
<protein>
    <submittedName>
        <fullName evidence="1">Uncharacterized protein</fullName>
    </submittedName>
</protein>
<dbReference type="EMBL" id="RIBY02002367">
    <property type="protein sequence ID" value="KAH9818158.1"/>
    <property type="molecule type" value="Genomic_DNA"/>
</dbReference>
<evidence type="ECO:0000313" key="1">
    <source>
        <dbReference type="EMBL" id="KAH9818158.1"/>
    </source>
</evidence>
<sequence>QPTALAPGPRLPIYDLVHEDNAPWASDVPDAKVTRPSPSLASTCRPSSTEAIGVQDRARHGYWNPTGFRIDRDAVAHFPILYKIDRRHESFDAFACAGLTAVVTACASNRYPIMDLLTVPTMISPRHSTKWVGRSVTPCCFLEAVRVGVATVVDWEQTPELVDDPFLDCDDDDDELEVVESCGGRGHGGGVVVRGSSHV</sequence>
<name>A0A9W7SJX8_9PEZI</name>
<dbReference type="OrthoDB" id="10546322at2759"/>
<accession>A0A9W7SJX8</accession>
<keyword evidence="2" id="KW-1185">Reference proteome</keyword>
<feature type="non-terminal residue" evidence="1">
    <location>
        <position position="1"/>
    </location>
</feature>
<comment type="caution">
    <text evidence="1">The sequence shown here is derived from an EMBL/GenBank/DDBJ whole genome shotgun (WGS) entry which is preliminary data.</text>
</comment>
<reference evidence="1 2" key="2">
    <citation type="journal article" date="2021" name="Curr. Genet.">
        <title>Genetic response to nitrogen starvation in the aggressive Eucalyptus foliar pathogen Teratosphaeria destructans.</title>
        <authorList>
            <person name="Havenga M."/>
            <person name="Wingfield B.D."/>
            <person name="Wingfield M.J."/>
            <person name="Dreyer L.L."/>
            <person name="Roets F."/>
            <person name="Aylward J."/>
        </authorList>
    </citation>
    <scope>NUCLEOTIDE SEQUENCE [LARGE SCALE GENOMIC DNA]</scope>
    <source>
        <strain evidence="1">CMW44962</strain>
    </source>
</reference>
<reference evidence="1 2" key="1">
    <citation type="journal article" date="2018" name="IMA Fungus">
        <title>IMA Genome-F 10: Nine draft genome sequences of Claviceps purpurea s.lat., including C. arundinis, C. humidiphila, and C. cf. spartinae, pseudomolecules for the pitch canker pathogen Fusarium circinatum, draft genome of Davidsoniella eucalypti, Grosmannia galeiformis, Quambalaria eucalypti, and Teratosphaeria destructans.</title>
        <authorList>
            <person name="Wingfield B.D."/>
            <person name="Liu M."/>
            <person name="Nguyen H.D."/>
            <person name="Lane F.A."/>
            <person name="Morgan S.W."/>
            <person name="De Vos L."/>
            <person name="Wilken P.M."/>
            <person name="Duong T.A."/>
            <person name="Aylward J."/>
            <person name="Coetzee M.P."/>
            <person name="Dadej K."/>
            <person name="De Beer Z.W."/>
            <person name="Findlay W."/>
            <person name="Havenga M."/>
            <person name="Kolarik M."/>
            <person name="Menzies J.G."/>
            <person name="Naidoo K."/>
            <person name="Pochopski O."/>
            <person name="Shoukouhi P."/>
            <person name="Santana Q.C."/>
            <person name="Seifert K.A."/>
            <person name="Soal N."/>
            <person name="Steenkamp E.T."/>
            <person name="Tatham C.T."/>
            <person name="van der Nest M.A."/>
            <person name="Wingfield M.J."/>
        </authorList>
    </citation>
    <scope>NUCLEOTIDE SEQUENCE [LARGE SCALE GENOMIC DNA]</scope>
    <source>
        <strain evidence="1">CMW44962</strain>
    </source>
</reference>
<proteinExistence type="predicted"/>
<organism evidence="1 2">
    <name type="scientific">Teratosphaeria destructans</name>
    <dbReference type="NCBI Taxonomy" id="418781"/>
    <lineage>
        <taxon>Eukaryota</taxon>
        <taxon>Fungi</taxon>
        <taxon>Dikarya</taxon>
        <taxon>Ascomycota</taxon>
        <taxon>Pezizomycotina</taxon>
        <taxon>Dothideomycetes</taxon>
        <taxon>Dothideomycetidae</taxon>
        <taxon>Mycosphaerellales</taxon>
        <taxon>Teratosphaeriaceae</taxon>
        <taxon>Teratosphaeria</taxon>
    </lineage>
</organism>
<gene>
    <name evidence="1" type="ORF">Tdes44962_MAKER05451</name>
</gene>